<comment type="caution">
    <text evidence="1">The sequence shown here is derived from an EMBL/GenBank/DDBJ whole genome shotgun (WGS) entry which is preliminary data.</text>
</comment>
<dbReference type="EMBL" id="PKPP01007999">
    <property type="protein sequence ID" value="PWA51877.1"/>
    <property type="molecule type" value="Genomic_DNA"/>
</dbReference>
<name>A0A2U1LSA4_ARTAN</name>
<dbReference type="AlphaFoldDB" id="A0A2U1LSA4"/>
<reference evidence="1 2" key="1">
    <citation type="journal article" date="2018" name="Mol. Plant">
        <title>The genome of Artemisia annua provides insight into the evolution of Asteraceae family and artemisinin biosynthesis.</title>
        <authorList>
            <person name="Shen Q."/>
            <person name="Zhang L."/>
            <person name="Liao Z."/>
            <person name="Wang S."/>
            <person name="Yan T."/>
            <person name="Shi P."/>
            <person name="Liu M."/>
            <person name="Fu X."/>
            <person name="Pan Q."/>
            <person name="Wang Y."/>
            <person name="Lv Z."/>
            <person name="Lu X."/>
            <person name="Zhang F."/>
            <person name="Jiang W."/>
            <person name="Ma Y."/>
            <person name="Chen M."/>
            <person name="Hao X."/>
            <person name="Li L."/>
            <person name="Tang Y."/>
            <person name="Lv G."/>
            <person name="Zhou Y."/>
            <person name="Sun X."/>
            <person name="Brodelius P.E."/>
            <person name="Rose J.K.C."/>
            <person name="Tang K."/>
        </authorList>
    </citation>
    <scope>NUCLEOTIDE SEQUENCE [LARGE SCALE GENOMIC DNA]</scope>
    <source>
        <strain evidence="2">cv. Huhao1</strain>
        <tissue evidence="1">Leaf</tissue>
    </source>
</reference>
<sequence>MAILLIPVFVSKKGTFTIASWCGTKVVVKKLGNELFSDKDKASHQENPYAYSAGEAVSMAQDVVKTMLAKGYILGKGALGKAKAFDESHQVSTSAAAKVVELSERYGITDKLCAGIEVVKSVDKNYHISNTTKSIVSATGRSAVAAATTVMNSNYFSKGSLWMSNALSRAAKAEECS</sequence>
<organism evidence="1 2">
    <name type="scientific">Artemisia annua</name>
    <name type="common">Sweet wormwood</name>
    <dbReference type="NCBI Taxonomy" id="35608"/>
    <lineage>
        <taxon>Eukaryota</taxon>
        <taxon>Viridiplantae</taxon>
        <taxon>Streptophyta</taxon>
        <taxon>Embryophyta</taxon>
        <taxon>Tracheophyta</taxon>
        <taxon>Spermatophyta</taxon>
        <taxon>Magnoliopsida</taxon>
        <taxon>eudicotyledons</taxon>
        <taxon>Gunneridae</taxon>
        <taxon>Pentapetalae</taxon>
        <taxon>asterids</taxon>
        <taxon>campanulids</taxon>
        <taxon>Asterales</taxon>
        <taxon>Asteraceae</taxon>
        <taxon>Asteroideae</taxon>
        <taxon>Anthemideae</taxon>
        <taxon>Artemisiinae</taxon>
        <taxon>Artemisia</taxon>
    </lineage>
</organism>
<gene>
    <name evidence="1" type="ORF">CTI12_AA459880</name>
</gene>
<dbReference type="Proteomes" id="UP000245207">
    <property type="component" value="Unassembled WGS sequence"/>
</dbReference>
<protein>
    <submittedName>
        <fullName evidence="1">Binding partner of ACD11 1</fullName>
    </submittedName>
</protein>
<accession>A0A2U1LSA4</accession>
<dbReference type="STRING" id="35608.A0A2U1LSA4"/>
<dbReference type="OrthoDB" id="7763451at2759"/>
<proteinExistence type="predicted"/>
<keyword evidence="2" id="KW-1185">Reference proteome</keyword>
<dbReference type="PANTHER" id="PTHR32343:SF26">
    <property type="entry name" value="RNA-BINDING (RRM_RBD_RNP MOTIFS) FAMILY PROTEIN"/>
    <property type="match status" value="1"/>
</dbReference>
<dbReference type="PANTHER" id="PTHR32343">
    <property type="entry name" value="SERINE/ARGININE-RICH SPLICING FACTOR"/>
    <property type="match status" value="1"/>
</dbReference>
<evidence type="ECO:0000313" key="2">
    <source>
        <dbReference type="Proteomes" id="UP000245207"/>
    </source>
</evidence>
<evidence type="ECO:0000313" key="1">
    <source>
        <dbReference type="EMBL" id="PWA51877.1"/>
    </source>
</evidence>